<keyword evidence="3 5" id="KW-0067">ATP-binding</keyword>
<name>A0A4D6WPM9_9FLOR</name>
<dbReference type="InterPro" id="IPR003593">
    <property type="entry name" value="AAA+_ATPase"/>
</dbReference>
<dbReference type="AlphaFoldDB" id="A0A4D6WPM9"/>
<dbReference type="SMART" id="SM00382">
    <property type="entry name" value="AAA"/>
    <property type="match status" value="1"/>
</dbReference>
<protein>
    <recommendedName>
        <fullName evidence="1">Probable ATP-dependent transporter ycf16</fullName>
    </recommendedName>
</protein>
<dbReference type="NCBIfam" id="TIGR01978">
    <property type="entry name" value="sufC"/>
    <property type="match status" value="1"/>
</dbReference>
<evidence type="ECO:0000256" key="1">
    <source>
        <dbReference type="ARBA" id="ARBA00014334"/>
    </source>
</evidence>
<dbReference type="InterPro" id="IPR027417">
    <property type="entry name" value="P-loop_NTPase"/>
</dbReference>
<reference evidence="5" key="2">
    <citation type="submission" date="2019-04" db="EMBL/GenBank/DDBJ databases">
        <authorList>
            <person name="Pasella M."/>
        </authorList>
    </citation>
    <scope>NUCLEOTIDE SEQUENCE</scope>
    <source>
        <strain evidence="5">PD2952</strain>
    </source>
</reference>
<dbReference type="PANTHER" id="PTHR43204">
    <property type="entry name" value="ABC TRANSPORTER I FAMILY MEMBER 6, CHLOROPLASTIC"/>
    <property type="match status" value="1"/>
</dbReference>
<feature type="domain" description="ABC transporter" evidence="4">
    <location>
        <begin position="9"/>
        <end position="253"/>
    </location>
</feature>
<dbReference type="PANTHER" id="PTHR43204:SF1">
    <property type="entry name" value="ABC TRANSPORTER I FAMILY MEMBER 6, CHLOROPLASTIC"/>
    <property type="match status" value="1"/>
</dbReference>
<dbReference type="InterPro" id="IPR003439">
    <property type="entry name" value="ABC_transporter-like_ATP-bd"/>
</dbReference>
<evidence type="ECO:0000313" key="5">
    <source>
        <dbReference type="EMBL" id="QCI05443.1"/>
    </source>
</evidence>
<dbReference type="GO" id="GO:0016887">
    <property type="term" value="F:ATP hydrolysis activity"/>
    <property type="evidence" value="ECO:0007669"/>
    <property type="project" value="InterPro"/>
</dbReference>
<evidence type="ECO:0000256" key="3">
    <source>
        <dbReference type="ARBA" id="ARBA00022840"/>
    </source>
</evidence>
<keyword evidence="5" id="KW-0934">Plastid</keyword>
<dbReference type="Gene3D" id="3.40.50.300">
    <property type="entry name" value="P-loop containing nucleotide triphosphate hydrolases"/>
    <property type="match status" value="1"/>
</dbReference>
<dbReference type="CDD" id="cd03217">
    <property type="entry name" value="ABC_FeS_Assembly"/>
    <property type="match status" value="1"/>
</dbReference>
<accession>A0A4D6WPM9</accession>
<keyword evidence="2" id="KW-0547">Nucleotide-binding</keyword>
<organism evidence="5">
    <name type="scientific">Crouania attenuata</name>
    <dbReference type="NCBI Taxonomy" id="42002"/>
    <lineage>
        <taxon>Eukaryota</taxon>
        <taxon>Rhodophyta</taxon>
        <taxon>Florideophyceae</taxon>
        <taxon>Rhodymeniophycidae</taxon>
        <taxon>Ceramiales</taxon>
        <taxon>Callithamniaceae</taxon>
        <taxon>Crouania</taxon>
    </lineage>
</organism>
<reference evidence="5" key="1">
    <citation type="journal article" date="2019" name="Mol. Phylogenet. Evol.">
        <title>Morphological evolution and classification of the red algal order Ceramiales inferred using plastid phylogenomics.</title>
        <authorList>
            <person name="Diaz-Tapia P."/>
            <person name="Pasella M.M."/>
            <person name="Verbruggen H."/>
            <person name="Maggs C.A."/>
        </authorList>
    </citation>
    <scope>NUCLEOTIDE SEQUENCE</scope>
    <source>
        <strain evidence="5">PD2952</strain>
    </source>
</reference>
<dbReference type="SUPFAM" id="SSF52540">
    <property type="entry name" value="P-loop containing nucleoside triphosphate hydrolases"/>
    <property type="match status" value="1"/>
</dbReference>
<dbReference type="PROSITE" id="PS00211">
    <property type="entry name" value="ABC_TRANSPORTER_1"/>
    <property type="match status" value="1"/>
</dbReference>
<geneLocation type="plastid" evidence="5"/>
<dbReference type="Pfam" id="PF00005">
    <property type="entry name" value="ABC_tran"/>
    <property type="match status" value="1"/>
</dbReference>
<evidence type="ECO:0000259" key="4">
    <source>
        <dbReference type="PROSITE" id="PS50893"/>
    </source>
</evidence>
<sequence length="255" mass="29278">MNQNQKNFLEIDNLHAKIQNKDILNGINLSINLGEVHVIMGKNGSGKSTLAKVIAGHPSYDITDGQIYLEQENINQLLPEERSQKGLFLAFQYPVEIPGVSNLDFLRIAYNNKQKYQLKQELDPLSFYQMISKKMEEIDMDSKFLTRNLNDGFSGGEKKKNEILQMSLLDSQLVILDETDSGLDIDALKTISKAINSFKEKNKAVIIITHYQRLLEYIVPDYVHIMENGRIVYKGNRGIVKQLEKYGYEYIKEKL</sequence>
<dbReference type="PROSITE" id="PS50893">
    <property type="entry name" value="ABC_TRANSPORTER_2"/>
    <property type="match status" value="1"/>
</dbReference>
<dbReference type="InterPro" id="IPR010230">
    <property type="entry name" value="FeS-cluster_ATPase_SufC"/>
</dbReference>
<proteinExistence type="predicted"/>
<evidence type="ECO:0000256" key="2">
    <source>
        <dbReference type="ARBA" id="ARBA00022741"/>
    </source>
</evidence>
<gene>
    <name evidence="5" type="primary">sufC</name>
</gene>
<dbReference type="GO" id="GO:0005524">
    <property type="term" value="F:ATP binding"/>
    <property type="evidence" value="ECO:0007669"/>
    <property type="project" value="UniProtKB-KW"/>
</dbReference>
<dbReference type="InterPro" id="IPR017871">
    <property type="entry name" value="ABC_transporter-like_CS"/>
</dbReference>
<dbReference type="EMBL" id="MK814632">
    <property type="protein sequence ID" value="QCI05443.1"/>
    <property type="molecule type" value="Genomic_DNA"/>
</dbReference>